<comment type="caution">
    <text evidence="1">The sequence shown here is derived from an EMBL/GenBank/DDBJ whole genome shotgun (WGS) entry which is preliminary data.</text>
</comment>
<reference evidence="1" key="1">
    <citation type="journal article" date="2014" name="Int. J. Syst. Evol. Microbiol.">
        <title>Complete genome sequence of Corynebacterium casei LMG S-19264T (=DSM 44701T), isolated from a smear-ripened cheese.</title>
        <authorList>
            <consortium name="US DOE Joint Genome Institute (JGI-PGF)"/>
            <person name="Walter F."/>
            <person name="Albersmeier A."/>
            <person name="Kalinowski J."/>
            <person name="Ruckert C."/>
        </authorList>
    </citation>
    <scope>NUCLEOTIDE SEQUENCE</scope>
    <source>
        <strain evidence="1">JCM 30804</strain>
    </source>
</reference>
<protein>
    <submittedName>
        <fullName evidence="1">Uncharacterized protein</fullName>
    </submittedName>
</protein>
<reference evidence="1" key="2">
    <citation type="submission" date="2020-09" db="EMBL/GenBank/DDBJ databases">
        <authorList>
            <person name="Sun Q."/>
            <person name="Ohkuma M."/>
        </authorList>
    </citation>
    <scope>NUCLEOTIDE SEQUENCE</scope>
    <source>
        <strain evidence="1">JCM 30804</strain>
    </source>
</reference>
<evidence type="ECO:0000313" key="1">
    <source>
        <dbReference type="EMBL" id="GGI76683.1"/>
    </source>
</evidence>
<evidence type="ECO:0000313" key="2">
    <source>
        <dbReference type="Proteomes" id="UP000613743"/>
    </source>
</evidence>
<accession>A0A917JN97</accession>
<proteinExistence type="predicted"/>
<dbReference type="Proteomes" id="UP000613743">
    <property type="component" value="Unassembled WGS sequence"/>
</dbReference>
<gene>
    <name evidence="1" type="ORF">GCM10009332_12580</name>
</gene>
<dbReference type="AlphaFoldDB" id="A0A917JN97"/>
<sequence>MTRYQKHLAIGINWTEQELEESEFECKALGGFKKSAWFMYTVARDRINAPGWPIYINGVAIDDHQGHDPFQFDGMAYTSVYRAIQHYAKHKSLDHKFLADLVRVLGERRFGFCIRLAQIHIAASAEMKRHVLAELQQQEHDN</sequence>
<dbReference type="EMBL" id="BMPZ01000002">
    <property type="protein sequence ID" value="GGI76683.1"/>
    <property type="molecule type" value="Genomic_DNA"/>
</dbReference>
<organism evidence="1 2">
    <name type="scientific">Shewanella gelidii</name>
    <dbReference type="NCBI Taxonomy" id="1642821"/>
    <lineage>
        <taxon>Bacteria</taxon>
        <taxon>Pseudomonadati</taxon>
        <taxon>Pseudomonadota</taxon>
        <taxon>Gammaproteobacteria</taxon>
        <taxon>Alteromonadales</taxon>
        <taxon>Shewanellaceae</taxon>
        <taxon>Shewanella</taxon>
    </lineage>
</organism>
<keyword evidence="2" id="KW-1185">Reference proteome</keyword>
<name>A0A917JN97_9GAMM</name>